<dbReference type="PANTHER" id="PTHR33909:SF1">
    <property type="entry name" value="SEC TRANSLOCON ACCESSORY COMPLEX SUBUNIT YAJC"/>
    <property type="match status" value="1"/>
</dbReference>
<evidence type="ECO:0000256" key="1">
    <source>
        <dbReference type="ARBA" id="ARBA00004162"/>
    </source>
</evidence>
<evidence type="ECO:0000256" key="8">
    <source>
        <dbReference type="ARBA" id="ARBA00023010"/>
    </source>
</evidence>
<dbReference type="SMART" id="SM01323">
    <property type="entry name" value="YajC"/>
    <property type="match status" value="1"/>
</dbReference>
<evidence type="ECO:0000256" key="7">
    <source>
        <dbReference type="ARBA" id="ARBA00022989"/>
    </source>
</evidence>
<comment type="caution">
    <text evidence="12">The sequence shown here is derived from an EMBL/GenBank/DDBJ whole genome shotgun (WGS) entry which is preliminary data.</text>
</comment>
<evidence type="ECO:0000256" key="3">
    <source>
        <dbReference type="ARBA" id="ARBA00022448"/>
    </source>
</evidence>
<reference evidence="12 13" key="1">
    <citation type="submission" date="2021-03" db="EMBL/GenBank/DDBJ databases">
        <title>Sequencing the genomes of 1000 actinobacteria strains.</title>
        <authorList>
            <person name="Klenk H.-P."/>
        </authorList>
    </citation>
    <scope>NUCLEOTIDE SEQUENCE [LARGE SCALE GENOMIC DNA]</scope>
    <source>
        <strain evidence="12 13">DSM 16005</strain>
    </source>
</reference>
<comment type="subcellular location">
    <subcellularLocation>
        <location evidence="1">Cell membrane</location>
        <topology evidence="1">Single-pass membrane protein</topology>
    </subcellularLocation>
</comment>
<dbReference type="RefSeq" id="WP_342591275.1">
    <property type="nucleotide sequence ID" value="NZ_JAGIOI010000001.1"/>
</dbReference>
<organism evidence="12 13">
    <name type="scientific">Arthrobacter stackebrandtii</name>
    <dbReference type="NCBI Taxonomy" id="272161"/>
    <lineage>
        <taxon>Bacteria</taxon>
        <taxon>Bacillati</taxon>
        <taxon>Actinomycetota</taxon>
        <taxon>Actinomycetes</taxon>
        <taxon>Micrococcales</taxon>
        <taxon>Micrococcaceae</taxon>
        <taxon>Arthrobacter</taxon>
    </lineage>
</organism>
<dbReference type="InterPro" id="IPR003849">
    <property type="entry name" value="Preprotein_translocase_YajC"/>
</dbReference>
<gene>
    <name evidence="12" type="ORF">JOF48_003179</name>
</gene>
<evidence type="ECO:0000313" key="13">
    <source>
        <dbReference type="Proteomes" id="UP000711614"/>
    </source>
</evidence>
<feature type="compositionally biased region" description="Basic and acidic residues" evidence="10">
    <location>
        <begin position="135"/>
        <end position="147"/>
    </location>
</feature>
<evidence type="ECO:0000256" key="11">
    <source>
        <dbReference type="SAM" id="Phobius"/>
    </source>
</evidence>
<keyword evidence="4" id="KW-1003">Cell membrane</keyword>
<dbReference type="Proteomes" id="UP000711614">
    <property type="component" value="Unassembled WGS sequence"/>
</dbReference>
<evidence type="ECO:0000256" key="6">
    <source>
        <dbReference type="ARBA" id="ARBA00022927"/>
    </source>
</evidence>
<proteinExistence type="inferred from homology"/>
<dbReference type="NCBIfam" id="TIGR00739">
    <property type="entry name" value="yajC"/>
    <property type="match status" value="1"/>
</dbReference>
<keyword evidence="3" id="KW-0813">Transport</keyword>
<comment type="similarity">
    <text evidence="2">Belongs to the YajC family.</text>
</comment>
<feature type="transmembrane region" description="Helical" evidence="11">
    <location>
        <begin position="20"/>
        <end position="38"/>
    </location>
</feature>
<dbReference type="Pfam" id="PF02699">
    <property type="entry name" value="YajC"/>
    <property type="match status" value="1"/>
</dbReference>
<keyword evidence="5 11" id="KW-0812">Transmembrane</keyword>
<evidence type="ECO:0000313" key="12">
    <source>
        <dbReference type="EMBL" id="MBP2414380.1"/>
    </source>
</evidence>
<protein>
    <submittedName>
        <fullName evidence="12">Preprotein translocase subunit YajC</fullName>
    </submittedName>
</protein>
<sequence length="147" mass="15943">MSFSSILAETTAAPAPGLLSPMNLLLFAMFGLLIFMMLRKQKKAKAAQQEQRSKLAPGVDMMTNFGLFGKVISIDDEENKIVLEISPGVTATVHRQTVAKIIEPAEAEAVVPDDASSLTIGLEKKAPEAESVEESLERLNNENNKDN</sequence>
<keyword evidence="9 11" id="KW-0472">Membrane</keyword>
<evidence type="ECO:0000256" key="4">
    <source>
        <dbReference type="ARBA" id="ARBA00022475"/>
    </source>
</evidence>
<dbReference type="PANTHER" id="PTHR33909">
    <property type="entry name" value="SEC TRANSLOCON ACCESSORY COMPLEX SUBUNIT YAJC"/>
    <property type="match status" value="1"/>
</dbReference>
<evidence type="ECO:0000256" key="5">
    <source>
        <dbReference type="ARBA" id="ARBA00022692"/>
    </source>
</evidence>
<evidence type="ECO:0000256" key="10">
    <source>
        <dbReference type="SAM" id="MobiDB-lite"/>
    </source>
</evidence>
<evidence type="ECO:0000256" key="9">
    <source>
        <dbReference type="ARBA" id="ARBA00023136"/>
    </source>
</evidence>
<keyword evidence="7 11" id="KW-1133">Transmembrane helix</keyword>
<dbReference type="EMBL" id="JAGIOI010000001">
    <property type="protein sequence ID" value="MBP2414380.1"/>
    <property type="molecule type" value="Genomic_DNA"/>
</dbReference>
<keyword evidence="6" id="KW-0653">Protein transport</keyword>
<keyword evidence="8" id="KW-0811">Translocation</keyword>
<accession>A0ABS4Z0X3</accession>
<keyword evidence="13" id="KW-1185">Reference proteome</keyword>
<evidence type="ECO:0000256" key="2">
    <source>
        <dbReference type="ARBA" id="ARBA00006742"/>
    </source>
</evidence>
<feature type="region of interest" description="Disordered" evidence="10">
    <location>
        <begin position="123"/>
        <end position="147"/>
    </location>
</feature>
<name>A0ABS4Z0X3_9MICC</name>